<evidence type="ECO:0000256" key="3">
    <source>
        <dbReference type="ARBA" id="ARBA00022679"/>
    </source>
</evidence>
<comment type="caution">
    <text evidence="10">The sequence shown here is derived from an EMBL/GenBank/DDBJ whole genome shotgun (WGS) entry which is preliminary data.</text>
</comment>
<evidence type="ECO:0000256" key="6">
    <source>
        <dbReference type="ARBA" id="ARBA00022840"/>
    </source>
</evidence>
<dbReference type="Pfam" id="PF13614">
    <property type="entry name" value="AAA_31"/>
    <property type="match status" value="1"/>
</dbReference>
<evidence type="ECO:0000313" key="10">
    <source>
        <dbReference type="EMBL" id="TKC15493.1"/>
    </source>
</evidence>
<dbReference type="RefSeq" id="WP_136833095.1">
    <property type="nucleotide sequence ID" value="NZ_SWBM01000005.1"/>
</dbReference>
<gene>
    <name evidence="10" type="ORF">FA727_18920</name>
</gene>
<dbReference type="GO" id="GO:0005886">
    <property type="term" value="C:plasma membrane"/>
    <property type="evidence" value="ECO:0007669"/>
    <property type="project" value="UniProtKB-ARBA"/>
</dbReference>
<dbReference type="GO" id="GO:0042802">
    <property type="term" value="F:identical protein binding"/>
    <property type="evidence" value="ECO:0007669"/>
    <property type="project" value="UniProtKB-ARBA"/>
</dbReference>
<dbReference type="FunFam" id="3.40.50.300:FF:000527">
    <property type="entry name" value="Tyrosine-protein kinase etk"/>
    <property type="match status" value="1"/>
</dbReference>
<dbReference type="CDD" id="cd05387">
    <property type="entry name" value="BY-kinase"/>
    <property type="match status" value="1"/>
</dbReference>
<dbReference type="Proteomes" id="UP000307756">
    <property type="component" value="Unassembled WGS sequence"/>
</dbReference>
<comment type="catalytic activity">
    <reaction evidence="8">
        <text>L-tyrosyl-[protein] + ATP = O-phospho-L-tyrosyl-[protein] + ADP + H(+)</text>
        <dbReference type="Rhea" id="RHEA:10596"/>
        <dbReference type="Rhea" id="RHEA-COMP:10136"/>
        <dbReference type="Rhea" id="RHEA-COMP:20101"/>
        <dbReference type="ChEBI" id="CHEBI:15378"/>
        <dbReference type="ChEBI" id="CHEBI:30616"/>
        <dbReference type="ChEBI" id="CHEBI:46858"/>
        <dbReference type="ChEBI" id="CHEBI:61978"/>
        <dbReference type="ChEBI" id="CHEBI:456216"/>
        <dbReference type="EC" id="2.7.10.2"/>
    </reaction>
</comment>
<dbReference type="EMBL" id="SWBM01000005">
    <property type="protein sequence ID" value="TKC15493.1"/>
    <property type="molecule type" value="Genomic_DNA"/>
</dbReference>
<keyword evidence="11" id="KW-1185">Reference proteome</keyword>
<keyword evidence="3" id="KW-0808">Transferase</keyword>
<dbReference type="GO" id="GO:0005524">
    <property type="term" value="F:ATP binding"/>
    <property type="evidence" value="ECO:0007669"/>
    <property type="project" value="UniProtKB-KW"/>
</dbReference>
<evidence type="ECO:0000256" key="2">
    <source>
        <dbReference type="ARBA" id="ARBA00011903"/>
    </source>
</evidence>
<dbReference type="Gene3D" id="3.40.50.300">
    <property type="entry name" value="P-loop containing nucleotide triphosphate hydrolases"/>
    <property type="match status" value="1"/>
</dbReference>
<dbReference type="SUPFAM" id="SSF52540">
    <property type="entry name" value="P-loop containing nucleoside triphosphate hydrolases"/>
    <property type="match status" value="1"/>
</dbReference>
<accession>A0A4U1D1D9</accession>
<keyword evidence="4" id="KW-0547">Nucleotide-binding</keyword>
<evidence type="ECO:0000256" key="8">
    <source>
        <dbReference type="ARBA" id="ARBA00051245"/>
    </source>
</evidence>
<keyword evidence="7" id="KW-0829">Tyrosine-protein kinase</keyword>
<dbReference type="InterPro" id="IPR050445">
    <property type="entry name" value="Bact_polysacc_biosynth/exp"/>
</dbReference>
<dbReference type="NCBIfam" id="TIGR01007">
    <property type="entry name" value="eps_fam"/>
    <property type="match status" value="1"/>
</dbReference>
<dbReference type="AlphaFoldDB" id="A0A4U1D1D9"/>
<keyword evidence="5 10" id="KW-0418">Kinase</keyword>
<dbReference type="InterPro" id="IPR005702">
    <property type="entry name" value="Wzc-like_C"/>
</dbReference>
<organism evidence="10 11">
    <name type="scientific">Robertmurraya kyonggiensis</name>
    <dbReference type="NCBI Taxonomy" id="1037680"/>
    <lineage>
        <taxon>Bacteria</taxon>
        <taxon>Bacillati</taxon>
        <taxon>Bacillota</taxon>
        <taxon>Bacilli</taxon>
        <taxon>Bacillales</taxon>
        <taxon>Bacillaceae</taxon>
        <taxon>Robertmurraya</taxon>
    </lineage>
</organism>
<sequence length="228" mass="25486">MGRKQKNKSKNSVELLAHNFPRMSVTEQYRLIRTNILYSAVDKEIKSIMITSPEQGEGKSTTATNLAIVLAQQGKKVLLVDTDLRKPSLHLVFNISNQIGLTSALRKEVYLDEAITKTYIPHLDVLTSGPIPLNPSELLNSNSMKVLMKEMYTDYHFIVFDTPPALSVTDAQVLANQCDGVVLVISSRKTLKNAALEAKELLEKAQAQLLGVVLNRIERKRGSRKYHV</sequence>
<evidence type="ECO:0000313" key="11">
    <source>
        <dbReference type="Proteomes" id="UP000307756"/>
    </source>
</evidence>
<evidence type="ECO:0000256" key="5">
    <source>
        <dbReference type="ARBA" id="ARBA00022777"/>
    </source>
</evidence>
<feature type="domain" description="AAA" evidence="9">
    <location>
        <begin position="46"/>
        <end position="187"/>
    </location>
</feature>
<dbReference type="PANTHER" id="PTHR32309">
    <property type="entry name" value="TYROSINE-PROTEIN KINASE"/>
    <property type="match status" value="1"/>
</dbReference>
<dbReference type="InterPro" id="IPR027417">
    <property type="entry name" value="P-loop_NTPase"/>
</dbReference>
<reference evidence="10 11" key="1">
    <citation type="journal article" date="2011" name="J. Microbiol.">
        <title>Bacillus kyonggiensis sp. nov., isolated from soil of a lettuce field.</title>
        <authorList>
            <person name="Dong K."/>
            <person name="Lee S."/>
        </authorList>
    </citation>
    <scope>NUCLEOTIDE SEQUENCE [LARGE SCALE GENOMIC DNA]</scope>
    <source>
        <strain evidence="10 11">NB22</strain>
    </source>
</reference>
<proteinExistence type="inferred from homology"/>
<dbReference type="PANTHER" id="PTHR32309:SF13">
    <property type="entry name" value="FERRIC ENTEROBACTIN TRANSPORT PROTEIN FEPE"/>
    <property type="match status" value="1"/>
</dbReference>
<comment type="similarity">
    <text evidence="1">Belongs to the CpsD/CapB family.</text>
</comment>
<protein>
    <recommendedName>
        <fullName evidence="2">non-specific protein-tyrosine kinase</fullName>
        <ecNumber evidence="2">2.7.10.2</ecNumber>
    </recommendedName>
</protein>
<evidence type="ECO:0000256" key="7">
    <source>
        <dbReference type="ARBA" id="ARBA00023137"/>
    </source>
</evidence>
<dbReference type="InterPro" id="IPR025669">
    <property type="entry name" value="AAA_dom"/>
</dbReference>
<name>A0A4U1D1D9_9BACI</name>
<dbReference type="GO" id="GO:0004715">
    <property type="term" value="F:non-membrane spanning protein tyrosine kinase activity"/>
    <property type="evidence" value="ECO:0007669"/>
    <property type="project" value="UniProtKB-EC"/>
</dbReference>
<evidence type="ECO:0000256" key="1">
    <source>
        <dbReference type="ARBA" id="ARBA00007316"/>
    </source>
</evidence>
<dbReference type="EC" id="2.7.10.2" evidence="2"/>
<dbReference type="OrthoDB" id="9794577at2"/>
<evidence type="ECO:0000259" key="9">
    <source>
        <dbReference type="Pfam" id="PF13614"/>
    </source>
</evidence>
<evidence type="ECO:0000256" key="4">
    <source>
        <dbReference type="ARBA" id="ARBA00022741"/>
    </source>
</evidence>
<keyword evidence="6" id="KW-0067">ATP-binding</keyword>